<feature type="binding site" evidence="8">
    <location>
        <begin position="5"/>
        <end position="8"/>
    </location>
    <ligand>
        <name>ATP</name>
        <dbReference type="ChEBI" id="CHEBI:30616"/>
    </ligand>
</feature>
<accession>A0A7X9XBT0</accession>
<dbReference type="SUPFAM" id="SSF53633">
    <property type="entry name" value="Carbamate kinase-like"/>
    <property type="match status" value="1"/>
</dbReference>
<comment type="pathway">
    <text evidence="10">Amino-acid biosynthesis; L-methionine biosynthesis via de novo pathway; L-homoserine from L-aspartate: step 1/3.</text>
</comment>
<dbReference type="GO" id="GO:0004072">
    <property type="term" value="F:aspartate kinase activity"/>
    <property type="evidence" value="ECO:0007669"/>
    <property type="project" value="UniProtKB-EC"/>
</dbReference>
<dbReference type="AlphaFoldDB" id="A0A7X9XBT0"/>
<evidence type="ECO:0000256" key="9">
    <source>
        <dbReference type="RuleBase" id="RU003448"/>
    </source>
</evidence>
<keyword evidence="14" id="KW-1185">Reference proteome</keyword>
<evidence type="ECO:0000259" key="12">
    <source>
        <dbReference type="Pfam" id="PF22468"/>
    </source>
</evidence>
<sequence length="441" mass="48675">MLVYKFGGTSVGSAERMVQVSNLIVDEKPKIVVLSAVSGTTNALVGICDAYYAGDKQLVEKLVADFKPKYDQHIYELLEGEAAREEAHALMDEKYALLNSYAVEGFSTEQEREIHAQGELISTKLMHLYLTEKGVKSVLLPALDFMRSENGEPLYSEIEKRLEATLAQYKGDTLFITQGYICTNEFEKVDNLQRGGSDYTATIIGACIHAEEVQIWTDIDGMHNNDPRFVENTKAVEQLTYDEAAELAYFGAKILHPLAVLPAQTKDIPVRLKNTMAPNAFGTLIGPTSDNAIPVKSVAAKNGIVAIKIKSSRMLMAYGFLKQVFEVFEKYSTPIDMITTSEVAVSLTIDNDTHLEEIVRDLQSLGLVEVDKDMTIVCVVGQMLVENANIVSQVVTALKSLPVRMISYGGSKSNISVLIPTFEKNNALNLLHKELYSEALV</sequence>
<evidence type="ECO:0000256" key="2">
    <source>
        <dbReference type="ARBA" id="ARBA00010122"/>
    </source>
</evidence>
<dbReference type="InterPro" id="IPR036393">
    <property type="entry name" value="AceGlu_kinase-like_sf"/>
</dbReference>
<feature type="domain" description="Aspartate/glutamate/uridylate kinase" evidence="11">
    <location>
        <begin position="2"/>
        <end position="274"/>
    </location>
</feature>
<dbReference type="SUPFAM" id="SSF55021">
    <property type="entry name" value="ACT-like"/>
    <property type="match status" value="2"/>
</dbReference>
<dbReference type="PROSITE" id="PS00324">
    <property type="entry name" value="ASPARTOKINASE"/>
    <property type="match status" value="1"/>
</dbReference>
<dbReference type="RefSeq" id="WP_169659147.1">
    <property type="nucleotide sequence ID" value="NZ_JABANE010000079.1"/>
</dbReference>
<organism evidence="13 14">
    <name type="scientific">Flammeovirga aprica JL-4</name>
    <dbReference type="NCBI Taxonomy" id="694437"/>
    <lineage>
        <taxon>Bacteria</taxon>
        <taxon>Pseudomonadati</taxon>
        <taxon>Bacteroidota</taxon>
        <taxon>Cytophagia</taxon>
        <taxon>Cytophagales</taxon>
        <taxon>Flammeovirgaceae</taxon>
        <taxon>Flammeovirga</taxon>
    </lineage>
</organism>
<dbReference type="UniPathway" id="UPA00034">
    <property type="reaction ID" value="UER00015"/>
</dbReference>
<evidence type="ECO:0000256" key="3">
    <source>
        <dbReference type="ARBA" id="ARBA00022679"/>
    </source>
</evidence>
<dbReference type="GO" id="GO:0005524">
    <property type="term" value="F:ATP binding"/>
    <property type="evidence" value="ECO:0007669"/>
    <property type="project" value="UniProtKB-KW"/>
</dbReference>
<dbReference type="InterPro" id="IPR042199">
    <property type="entry name" value="AsparK_Bifunc_asparK/hSer_DH"/>
</dbReference>
<dbReference type="Gene3D" id="3.30.70.260">
    <property type="match status" value="2"/>
</dbReference>
<dbReference type="PANTHER" id="PTHR21499">
    <property type="entry name" value="ASPARTATE KINASE"/>
    <property type="match status" value="1"/>
</dbReference>
<feature type="binding site" evidence="8">
    <location>
        <position position="41"/>
    </location>
    <ligand>
        <name>substrate</name>
    </ligand>
</feature>
<evidence type="ECO:0000256" key="7">
    <source>
        <dbReference type="ARBA" id="ARBA00047872"/>
    </source>
</evidence>
<comment type="pathway">
    <text evidence="1 10">Amino-acid biosynthesis; L-lysine biosynthesis via DAP pathway; (S)-tetrahydrodipicolinate from L-aspartate: step 1/4.</text>
</comment>
<dbReference type="InterPro" id="IPR045865">
    <property type="entry name" value="ACT-like_dom_sf"/>
</dbReference>
<dbReference type="InterPro" id="IPR054352">
    <property type="entry name" value="ACT_Aspartokinase"/>
</dbReference>
<dbReference type="Pfam" id="PF00696">
    <property type="entry name" value="AA_kinase"/>
    <property type="match status" value="1"/>
</dbReference>
<keyword evidence="10" id="KW-0028">Amino-acid biosynthesis</keyword>
<reference evidence="13 14" key="1">
    <citation type="submission" date="2020-04" db="EMBL/GenBank/DDBJ databases">
        <title>Flammeovirga sp. SR4, a novel species isolated from seawater.</title>
        <authorList>
            <person name="Wang X."/>
        </authorList>
    </citation>
    <scope>NUCLEOTIDE SEQUENCE [LARGE SCALE GENOMIC DNA]</scope>
    <source>
        <strain evidence="13 14">ATCC 23126</strain>
    </source>
</reference>
<dbReference type="EMBL" id="JABANE010000079">
    <property type="protein sequence ID" value="NME70919.1"/>
    <property type="molecule type" value="Genomic_DNA"/>
</dbReference>
<evidence type="ECO:0000256" key="8">
    <source>
        <dbReference type="PIRSR" id="PIRSR000726-1"/>
    </source>
</evidence>
<feature type="domain" description="Aspartokinase ACT" evidence="12">
    <location>
        <begin position="377"/>
        <end position="435"/>
    </location>
</feature>
<dbReference type="GO" id="GO:0005829">
    <property type="term" value="C:cytosol"/>
    <property type="evidence" value="ECO:0007669"/>
    <property type="project" value="TreeGrafter"/>
</dbReference>
<comment type="pathway">
    <text evidence="10">Amino-acid biosynthesis; L-threonine biosynthesis; L-threonine from L-aspartate: step 1/5.</text>
</comment>
<evidence type="ECO:0000313" key="13">
    <source>
        <dbReference type="EMBL" id="NME70919.1"/>
    </source>
</evidence>
<dbReference type="PIRSF" id="PIRSF000726">
    <property type="entry name" value="Asp_kin"/>
    <property type="match status" value="1"/>
</dbReference>
<dbReference type="GO" id="GO:0009089">
    <property type="term" value="P:lysine biosynthetic process via diaminopimelate"/>
    <property type="evidence" value="ECO:0007669"/>
    <property type="project" value="UniProtKB-UniPathway"/>
</dbReference>
<dbReference type="GO" id="GO:0009090">
    <property type="term" value="P:homoserine biosynthetic process"/>
    <property type="evidence" value="ECO:0007669"/>
    <property type="project" value="TreeGrafter"/>
</dbReference>
<dbReference type="NCBIfam" id="TIGR00657">
    <property type="entry name" value="asp_kinases"/>
    <property type="match status" value="1"/>
</dbReference>
<dbReference type="Pfam" id="PF22468">
    <property type="entry name" value="ACT_9"/>
    <property type="match status" value="1"/>
</dbReference>
<evidence type="ECO:0000256" key="6">
    <source>
        <dbReference type="ARBA" id="ARBA00022840"/>
    </source>
</evidence>
<dbReference type="PANTHER" id="PTHR21499:SF59">
    <property type="entry name" value="ASPARTOKINASE"/>
    <property type="match status" value="1"/>
</dbReference>
<dbReference type="UniPathway" id="UPA00051">
    <property type="reaction ID" value="UER00462"/>
</dbReference>
<evidence type="ECO:0000259" key="11">
    <source>
        <dbReference type="Pfam" id="PF00696"/>
    </source>
</evidence>
<protein>
    <recommendedName>
        <fullName evidence="9">Aspartokinase</fullName>
        <ecNumber evidence="9">2.7.2.4</ecNumber>
    </recommendedName>
</protein>
<feature type="binding site" evidence="8">
    <location>
        <position position="119"/>
    </location>
    <ligand>
        <name>substrate</name>
    </ligand>
</feature>
<feature type="binding site" evidence="8">
    <location>
        <position position="228"/>
    </location>
    <ligand>
        <name>ATP</name>
        <dbReference type="ChEBI" id="CHEBI:30616"/>
    </ligand>
</feature>
<dbReference type="InterPro" id="IPR001341">
    <property type="entry name" value="Asp_kinase"/>
</dbReference>
<dbReference type="GO" id="GO:0009088">
    <property type="term" value="P:threonine biosynthetic process"/>
    <property type="evidence" value="ECO:0007669"/>
    <property type="project" value="UniProtKB-UniPathway"/>
</dbReference>
<evidence type="ECO:0000256" key="5">
    <source>
        <dbReference type="ARBA" id="ARBA00022777"/>
    </source>
</evidence>
<comment type="caution">
    <text evidence="13">The sequence shown here is derived from an EMBL/GenBank/DDBJ whole genome shotgun (WGS) entry which is preliminary data.</text>
</comment>
<evidence type="ECO:0000256" key="1">
    <source>
        <dbReference type="ARBA" id="ARBA00004766"/>
    </source>
</evidence>
<dbReference type="InterPro" id="IPR005260">
    <property type="entry name" value="Asp_kin_monofn"/>
</dbReference>
<dbReference type="Proteomes" id="UP000576082">
    <property type="component" value="Unassembled WGS sequence"/>
</dbReference>
<keyword evidence="3 9" id="KW-0808">Transferase</keyword>
<keyword evidence="4 8" id="KW-0547">Nucleotide-binding</keyword>
<comment type="catalytic activity">
    <reaction evidence="7 9">
        <text>L-aspartate + ATP = 4-phospho-L-aspartate + ADP</text>
        <dbReference type="Rhea" id="RHEA:23776"/>
        <dbReference type="ChEBI" id="CHEBI:29991"/>
        <dbReference type="ChEBI" id="CHEBI:30616"/>
        <dbReference type="ChEBI" id="CHEBI:57535"/>
        <dbReference type="ChEBI" id="CHEBI:456216"/>
        <dbReference type="EC" id="2.7.2.4"/>
    </reaction>
</comment>
<dbReference type="InterPro" id="IPR001048">
    <property type="entry name" value="Asp/Glu/Uridylate_kinase"/>
</dbReference>
<proteinExistence type="inferred from homology"/>
<comment type="similarity">
    <text evidence="2 9">Belongs to the aspartokinase family.</text>
</comment>
<dbReference type="Gene3D" id="3.40.1160.10">
    <property type="entry name" value="Acetylglutamate kinase-like"/>
    <property type="match status" value="1"/>
</dbReference>
<keyword evidence="5 9" id="KW-0418">Kinase</keyword>
<dbReference type="EC" id="2.7.2.4" evidence="9"/>
<evidence type="ECO:0000256" key="4">
    <source>
        <dbReference type="ARBA" id="ARBA00022741"/>
    </source>
</evidence>
<name>A0A7X9XBT0_9BACT</name>
<gene>
    <name evidence="13" type="ORF">HHU12_23290</name>
</gene>
<keyword evidence="6 8" id="KW-0067">ATP-binding</keyword>
<dbReference type="Gene3D" id="1.20.120.1320">
    <property type="entry name" value="Aspartokinase, catalytic domain"/>
    <property type="match status" value="1"/>
</dbReference>
<dbReference type="UniPathway" id="UPA00050">
    <property type="reaction ID" value="UER00461"/>
</dbReference>
<evidence type="ECO:0000313" key="14">
    <source>
        <dbReference type="Proteomes" id="UP000576082"/>
    </source>
</evidence>
<evidence type="ECO:0000256" key="10">
    <source>
        <dbReference type="RuleBase" id="RU004249"/>
    </source>
</evidence>
<dbReference type="InterPro" id="IPR018042">
    <property type="entry name" value="Aspartate_kinase_CS"/>
</dbReference>
<feature type="binding site" evidence="8">
    <location>
        <begin position="217"/>
        <end position="218"/>
    </location>
    <ligand>
        <name>ATP</name>
        <dbReference type="ChEBI" id="CHEBI:30616"/>
    </ligand>
</feature>